<gene>
    <name evidence="2" type="ORF">B296_00047090</name>
</gene>
<comment type="caution">
    <text evidence="2">The sequence shown here is derived from an EMBL/GenBank/DDBJ whole genome shotgun (WGS) entry which is preliminary data.</text>
</comment>
<protein>
    <submittedName>
        <fullName evidence="2">Uncharacterized protein</fullName>
    </submittedName>
</protein>
<feature type="compositionally biased region" description="Basic and acidic residues" evidence="1">
    <location>
        <begin position="51"/>
        <end position="63"/>
    </location>
</feature>
<evidence type="ECO:0000256" key="1">
    <source>
        <dbReference type="SAM" id="MobiDB-lite"/>
    </source>
</evidence>
<name>A0A426YML1_ENSVE</name>
<proteinExistence type="predicted"/>
<evidence type="ECO:0000313" key="3">
    <source>
        <dbReference type="Proteomes" id="UP000287651"/>
    </source>
</evidence>
<dbReference type="EMBL" id="AMZH03011386">
    <property type="protein sequence ID" value="RRT52966.1"/>
    <property type="molecule type" value="Genomic_DNA"/>
</dbReference>
<reference evidence="2 3" key="1">
    <citation type="journal article" date="2014" name="Agronomy (Basel)">
        <title>A Draft Genome Sequence for Ensete ventricosum, the Drought-Tolerant Tree Against Hunger.</title>
        <authorList>
            <person name="Harrison J."/>
            <person name="Moore K.A."/>
            <person name="Paszkiewicz K."/>
            <person name="Jones T."/>
            <person name="Grant M."/>
            <person name="Ambacheew D."/>
            <person name="Muzemil S."/>
            <person name="Studholme D.J."/>
        </authorList>
    </citation>
    <scope>NUCLEOTIDE SEQUENCE [LARGE SCALE GENOMIC DNA]</scope>
</reference>
<dbReference type="Proteomes" id="UP000287651">
    <property type="component" value="Unassembled WGS sequence"/>
</dbReference>
<dbReference type="AlphaFoldDB" id="A0A426YML1"/>
<feature type="region of interest" description="Disordered" evidence="1">
    <location>
        <begin position="1"/>
        <end position="66"/>
    </location>
</feature>
<accession>A0A426YML1</accession>
<evidence type="ECO:0000313" key="2">
    <source>
        <dbReference type="EMBL" id="RRT52966.1"/>
    </source>
</evidence>
<feature type="non-terminal residue" evidence="2">
    <location>
        <position position="118"/>
    </location>
</feature>
<organism evidence="2 3">
    <name type="scientific">Ensete ventricosum</name>
    <name type="common">Abyssinian banana</name>
    <name type="synonym">Musa ensete</name>
    <dbReference type="NCBI Taxonomy" id="4639"/>
    <lineage>
        <taxon>Eukaryota</taxon>
        <taxon>Viridiplantae</taxon>
        <taxon>Streptophyta</taxon>
        <taxon>Embryophyta</taxon>
        <taxon>Tracheophyta</taxon>
        <taxon>Spermatophyta</taxon>
        <taxon>Magnoliopsida</taxon>
        <taxon>Liliopsida</taxon>
        <taxon>Zingiberales</taxon>
        <taxon>Musaceae</taxon>
        <taxon>Ensete</taxon>
    </lineage>
</organism>
<sequence length="118" mass="13441">MQQHDIVGCSSCQVSWPPKAGDTDHVTGPAAHELINISPAHPLRRPQHANPTRDRKERPDHESGVVFPHPFRYPLLMAVGPSPRPLPQEISFRCSFRFRETTAHKKQRRLRSSPEEPL</sequence>